<accession>R4XHC7</accession>
<feature type="compositionally biased region" description="Acidic residues" evidence="3">
    <location>
        <begin position="626"/>
        <end position="637"/>
    </location>
</feature>
<feature type="compositionally biased region" description="Low complexity" evidence="3">
    <location>
        <begin position="638"/>
        <end position="648"/>
    </location>
</feature>
<dbReference type="GO" id="GO:0009062">
    <property type="term" value="P:fatty acid catabolic process"/>
    <property type="evidence" value="ECO:0007669"/>
    <property type="project" value="TreeGrafter"/>
</dbReference>
<dbReference type="STRING" id="1097556.R4XHC7"/>
<reference evidence="5 6" key="1">
    <citation type="journal article" date="2013" name="MBio">
        <title>Genome sequencing of the plant pathogen Taphrina deformans, the causal agent of peach leaf curl.</title>
        <authorList>
            <person name="Cisse O.H."/>
            <person name="Almeida J.M.G.C.F."/>
            <person name="Fonseca A."/>
            <person name="Kumar A.A."/>
            <person name="Salojaervi J."/>
            <person name="Overmyer K."/>
            <person name="Hauser P.M."/>
            <person name="Pagni M."/>
        </authorList>
    </citation>
    <scope>NUCLEOTIDE SEQUENCE [LARGE SCALE GENOMIC DNA]</scope>
    <source>
        <strain evidence="6">PYCC 5710 / ATCC 11124 / CBS 356.35 / IMI 108563 / JCM 9778 / NBRC 8474</strain>
    </source>
</reference>
<comment type="caution">
    <text evidence="5">The sequence shown here is derived from an EMBL/GenBank/DDBJ whole genome shotgun (WGS) entry which is preliminary data.</text>
</comment>
<dbReference type="InterPro" id="IPR036412">
    <property type="entry name" value="HAD-like_sf"/>
</dbReference>
<keyword evidence="2" id="KW-0597">Phosphoprotein</keyword>
<dbReference type="Pfam" id="PF04571">
    <property type="entry name" value="Lipin_N"/>
    <property type="match status" value="1"/>
</dbReference>
<dbReference type="PANTHER" id="PTHR12181">
    <property type="entry name" value="LIPIN"/>
    <property type="match status" value="1"/>
</dbReference>
<dbReference type="InterPro" id="IPR026058">
    <property type="entry name" value="LIPIN"/>
</dbReference>
<dbReference type="Proteomes" id="UP000013776">
    <property type="component" value="Unassembled WGS sequence"/>
</dbReference>
<dbReference type="AlphaFoldDB" id="R4XHC7"/>
<dbReference type="Pfam" id="PF24565">
    <property type="entry name" value="Ned1_M"/>
    <property type="match status" value="1"/>
</dbReference>
<dbReference type="VEuPathDB" id="FungiDB:TAPDE_005688"/>
<evidence type="ECO:0000256" key="3">
    <source>
        <dbReference type="SAM" id="MobiDB-lite"/>
    </source>
</evidence>
<feature type="region of interest" description="Disordered" evidence="3">
    <location>
        <begin position="97"/>
        <end position="210"/>
    </location>
</feature>
<dbReference type="GO" id="GO:0019432">
    <property type="term" value="P:triglyceride biosynthetic process"/>
    <property type="evidence" value="ECO:0007669"/>
    <property type="project" value="TreeGrafter"/>
</dbReference>
<organism evidence="5 6">
    <name type="scientific">Taphrina deformans (strain PYCC 5710 / ATCC 11124 / CBS 356.35 / IMI 108563 / JCM 9778 / NBRC 8474)</name>
    <name type="common">Peach leaf curl fungus</name>
    <name type="synonym">Lalaria deformans</name>
    <dbReference type="NCBI Taxonomy" id="1097556"/>
    <lineage>
        <taxon>Eukaryota</taxon>
        <taxon>Fungi</taxon>
        <taxon>Dikarya</taxon>
        <taxon>Ascomycota</taxon>
        <taxon>Taphrinomycotina</taxon>
        <taxon>Taphrinomycetes</taxon>
        <taxon>Taphrinales</taxon>
        <taxon>Taphrinaceae</taxon>
        <taxon>Taphrina</taxon>
    </lineage>
</organism>
<feature type="domain" description="LNS2/PITP" evidence="4">
    <location>
        <begin position="399"/>
        <end position="555"/>
    </location>
</feature>
<proteinExistence type="inferred from homology"/>
<keyword evidence="6" id="KW-1185">Reference proteome</keyword>
<sequence>MNLVGRAFGSVSKTWNSINPATLSGAIDVIVVEQENGDLACSPFHVRFGKFQLLRPSEKKVDFKVNGEKVPYAMKLGDGGEAFFVFQTESEVPFDLQTSPVLSPIGSPIERSGSPMQEPEFFDLNDQQQQHIRASSMGDMSRPNSAIGDAARRSPPPGNAPPSRPKSGDWDDFDPTQVSEPNTNESFHRRHTITDSDPVAPKSNATGTLNDFRARNDLSLKTQEALLKAEELMKKLAVEDIPTHITDAGDIMLDMHGYKSNEEDFAHIGSISEHIAAAEELTNNGLESLVSADEQGNLWIYATQETKQSALSVRSNSPVPDLTDESRSEGNTTKSPPATPPAGGAQHEGDSYNYAKTLRLTSEQLRSLELKSGENSMSFSVGKSICTASLFFWKFNSPIVISDIDGTITKSDALGHLLNMVGRDWTHVGVAKLYTDIANNGYNWLYLSSRSVGQADTTRNYLRSIVQDKYKLPHGPVILSPDRTMAALRREVILRKPEVFKMQCLRDLQNLFGKENKPFHAGFGNRITDAISYRYVDVKSSRIFTINSYGDVQMELLQFAGYKSSYLSMNDLVDHFFPPVNNEFTKDEGDFTDFAFWRSNIPEIDFSDDEDRVRSKTSKPAKTNDNDSDDDVEDDPDYAPSASSSSDAGTPNEEDEQLSEEEIEADVLHLRRLSSNE</sequence>
<feature type="region of interest" description="Disordered" evidence="3">
    <location>
        <begin position="608"/>
        <end position="677"/>
    </location>
</feature>
<feature type="region of interest" description="Disordered" evidence="3">
    <location>
        <begin position="310"/>
        <end position="350"/>
    </location>
</feature>
<feature type="compositionally biased region" description="Pro residues" evidence="3">
    <location>
        <begin position="154"/>
        <end position="164"/>
    </location>
</feature>
<gene>
    <name evidence="5" type="ORF">TAPDE_005688</name>
</gene>
<feature type="compositionally biased region" description="Acidic residues" evidence="3">
    <location>
        <begin position="652"/>
        <end position="665"/>
    </location>
</feature>
<evidence type="ECO:0000313" key="6">
    <source>
        <dbReference type="Proteomes" id="UP000013776"/>
    </source>
</evidence>
<evidence type="ECO:0000256" key="1">
    <source>
        <dbReference type="ARBA" id="ARBA00005476"/>
    </source>
</evidence>
<dbReference type="InterPro" id="IPR023214">
    <property type="entry name" value="HAD_sf"/>
</dbReference>
<evidence type="ECO:0000259" key="4">
    <source>
        <dbReference type="SMART" id="SM00775"/>
    </source>
</evidence>
<evidence type="ECO:0000313" key="5">
    <source>
        <dbReference type="EMBL" id="CCG85093.1"/>
    </source>
</evidence>
<dbReference type="Pfam" id="PF08235">
    <property type="entry name" value="LNS2"/>
    <property type="match status" value="1"/>
</dbReference>
<dbReference type="PANTHER" id="PTHR12181:SF12">
    <property type="entry name" value="PHOSPHATIDATE PHOSPHATASE"/>
    <property type="match status" value="1"/>
</dbReference>
<dbReference type="GO" id="GO:0005634">
    <property type="term" value="C:nucleus"/>
    <property type="evidence" value="ECO:0007669"/>
    <property type="project" value="TreeGrafter"/>
</dbReference>
<dbReference type="FunFam" id="3.40.50.1000:FF:000063">
    <property type="entry name" value="Nuclear elongation and deformation protein"/>
    <property type="match status" value="1"/>
</dbReference>
<evidence type="ECO:0000256" key="2">
    <source>
        <dbReference type="ARBA" id="ARBA00022553"/>
    </source>
</evidence>
<comment type="similarity">
    <text evidence="1">Belongs to the lipin family.</text>
</comment>
<protein>
    <recommendedName>
        <fullName evidence="4">LNS2/PITP domain-containing protein</fullName>
    </recommendedName>
</protein>
<dbReference type="SUPFAM" id="SSF56784">
    <property type="entry name" value="HAD-like"/>
    <property type="match status" value="1"/>
</dbReference>
<dbReference type="InterPro" id="IPR007651">
    <property type="entry name" value="Lipin_N"/>
</dbReference>
<dbReference type="EMBL" id="CAHR02000448">
    <property type="protein sequence ID" value="CCG85093.1"/>
    <property type="molecule type" value="Genomic_DNA"/>
</dbReference>
<name>R4XHC7_TAPDE</name>
<dbReference type="InterPro" id="IPR057124">
    <property type="entry name" value="Ned1-like_M"/>
</dbReference>
<dbReference type="SMART" id="SM00775">
    <property type="entry name" value="LNS2"/>
    <property type="match status" value="1"/>
</dbReference>
<dbReference type="Gene3D" id="3.40.50.1000">
    <property type="entry name" value="HAD superfamily/HAD-like"/>
    <property type="match status" value="1"/>
</dbReference>
<dbReference type="GO" id="GO:0008195">
    <property type="term" value="F:phosphatidate phosphatase activity"/>
    <property type="evidence" value="ECO:0007669"/>
    <property type="project" value="TreeGrafter"/>
</dbReference>
<dbReference type="InterPro" id="IPR031315">
    <property type="entry name" value="LNS2/PITP"/>
</dbReference>
<dbReference type="OrthoDB" id="4567at2759"/>
<feature type="compositionally biased region" description="Polar residues" evidence="3">
    <location>
        <begin position="176"/>
        <end position="185"/>
    </location>
</feature>
<dbReference type="eggNOG" id="KOG2116">
    <property type="taxonomic scope" value="Eukaryota"/>
</dbReference>
<dbReference type="InterPro" id="IPR013209">
    <property type="entry name" value="LNS2"/>
</dbReference>